<keyword evidence="4" id="KW-0808">Transferase</keyword>
<accession>A0A948TH24</accession>
<dbReference type="AlphaFoldDB" id="A0A948TH24"/>
<dbReference type="EMBL" id="JAHLFE010000138">
    <property type="protein sequence ID" value="MBU3844568.1"/>
    <property type="molecule type" value="Genomic_DNA"/>
</dbReference>
<evidence type="ECO:0000256" key="6">
    <source>
        <dbReference type="ARBA" id="ARBA00047942"/>
    </source>
</evidence>
<evidence type="ECO:0000256" key="4">
    <source>
        <dbReference type="ARBA" id="ARBA00022679"/>
    </source>
</evidence>
<organism evidence="8 9">
    <name type="scientific">Candidatus Anaerobiospirillum pullicola</name>
    <dbReference type="NCBI Taxonomy" id="2838451"/>
    <lineage>
        <taxon>Bacteria</taxon>
        <taxon>Pseudomonadati</taxon>
        <taxon>Pseudomonadota</taxon>
        <taxon>Gammaproteobacteria</taxon>
        <taxon>Aeromonadales</taxon>
        <taxon>Succinivibrionaceae</taxon>
        <taxon>Anaerobiospirillum</taxon>
    </lineage>
</organism>
<reference evidence="8" key="2">
    <citation type="submission" date="2021-04" db="EMBL/GenBank/DDBJ databases">
        <authorList>
            <person name="Gilroy R."/>
        </authorList>
    </citation>
    <scope>NUCLEOTIDE SEQUENCE</scope>
    <source>
        <strain evidence="8">378</strain>
    </source>
</reference>
<dbReference type="PROSITE" id="PS00092">
    <property type="entry name" value="N6_MTASE"/>
    <property type="match status" value="1"/>
</dbReference>
<dbReference type="InterPro" id="IPR029063">
    <property type="entry name" value="SAM-dependent_MTases_sf"/>
</dbReference>
<dbReference type="InterPro" id="IPR002941">
    <property type="entry name" value="DNA_methylase_N4/N6"/>
</dbReference>
<dbReference type="PRINTS" id="PR00506">
    <property type="entry name" value="D21N6MTFRASE"/>
</dbReference>
<protein>
    <recommendedName>
        <fullName evidence="2">site-specific DNA-methyltransferase (adenine-specific)</fullName>
        <ecNumber evidence="2">2.1.1.72</ecNumber>
    </recommendedName>
</protein>
<evidence type="ECO:0000256" key="1">
    <source>
        <dbReference type="ARBA" id="ARBA00006594"/>
    </source>
</evidence>
<evidence type="ECO:0000256" key="3">
    <source>
        <dbReference type="ARBA" id="ARBA00022603"/>
    </source>
</evidence>
<dbReference type="EC" id="2.1.1.72" evidence="2"/>
<comment type="similarity">
    <text evidence="1">Belongs to the N(4)/N(6)-methyltransferase family.</text>
</comment>
<dbReference type="Pfam" id="PF01555">
    <property type="entry name" value="N6_N4_Mtase"/>
    <property type="match status" value="1"/>
</dbReference>
<dbReference type="GO" id="GO:0008170">
    <property type="term" value="F:N-methyltransferase activity"/>
    <property type="evidence" value="ECO:0007669"/>
    <property type="project" value="InterPro"/>
</dbReference>
<dbReference type="InterPro" id="IPR002052">
    <property type="entry name" value="DNA_methylase_N6_adenine_CS"/>
</dbReference>
<dbReference type="SUPFAM" id="SSF53335">
    <property type="entry name" value="S-adenosyl-L-methionine-dependent methyltransferases"/>
    <property type="match status" value="1"/>
</dbReference>
<name>A0A948TH24_9GAMM</name>
<dbReference type="GO" id="GO:0003677">
    <property type="term" value="F:DNA binding"/>
    <property type="evidence" value="ECO:0007669"/>
    <property type="project" value="InterPro"/>
</dbReference>
<keyword evidence="3" id="KW-0489">Methyltransferase</keyword>
<comment type="catalytic activity">
    <reaction evidence="6">
        <text>a 2'-deoxyadenosine in DNA + S-adenosyl-L-methionine = an N(6)-methyl-2'-deoxyadenosine in DNA + S-adenosyl-L-homocysteine + H(+)</text>
        <dbReference type="Rhea" id="RHEA:15197"/>
        <dbReference type="Rhea" id="RHEA-COMP:12418"/>
        <dbReference type="Rhea" id="RHEA-COMP:12419"/>
        <dbReference type="ChEBI" id="CHEBI:15378"/>
        <dbReference type="ChEBI" id="CHEBI:57856"/>
        <dbReference type="ChEBI" id="CHEBI:59789"/>
        <dbReference type="ChEBI" id="CHEBI:90615"/>
        <dbReference type="ChEBI" id="CHEBI:90616"/>
        <dbReference type="EC" id="2.1.1.72"/>
    </reaction>
</comment>
<dbReference type="GO" id="GO:0032259">
    <property type="term" value="P:methylation"/>
    <property type="evidence" value="ECO:0007669"/>
    <property type="project" value="UniProtKB-KW"/>
</dbReference>
<dbReference type="PIRSF" id="PIRSF015855">
    <property type="entry name" value="TypeIII_Mtase_mKpnI"/>
    <property type="match status" value="1"/>
</dbReference>
<evidence type="ECO:0000313" key="9">
    <source>
        <dbReference type="Proteomes" id="UP000733611"/>
    </source>
</evidence>
<evidence type="ECO:0000259" key="7">
    <source>
        <dbReference type="Pfam" id="PF01555"/>
    </source>
</evidence>
<reference evidence="8" key="1">
    <citation type="journal article" date="2021" name="PeerJ">
        <title>Extensive microbial diversity within the chicken gut microbiome revealed by metagenomics and culture.</title>
        <authorList>
            <person name="Gilroy R."/>
            <person name="Ravi A."/>
            <person name="Getino M."/>
            <person name="Pursley I."/>
            <person name="Horton D.L."/>
            <person name="Alikhan N.F."/>
            <person name="Baker D."/>
            <person name="Gharbi K."/>
            <person name="Hall N."/>
            <person name="Watson M."/>
            <person name="Adriaenssens E.M."/>
            <person name="Foster-Nyarko E."/>
            <person name="Jarju S."/>
            <person name="Secka A."/>
            <person name="Antonio M."/>
            <person name="Oren A."/>
            <person name="Chaudhuri R.R."/>
            <person name="La Ragione R."/>
            <person name="Hildebrand F."/>
            <person name="Pallen M.J."/>
        </authorList>
    </citation>
    <scope>NUCLEOTIDE SEQUENCE</scope>
    <source>
        <strain evidence="8">378</strain>
    </source>
</reference>
<keyword evidence="5" id="KW-0949">S-adenosyl-L-methionine</keyword>
<evidence type="ECO:0000256" key="5">
    <source>
        <dbReference type="ARBA" id="ARBA00022691"/>
    </source>
</evidence>
<gene>
    <name evidence="8" type="ORF">H9847_06850</name>
</gene>
<dbReference type="InterPro" id="IPR002295">
    <property type="entry name" value="N4/N6-MTase_EcoPI_Mod-like"/>
</dbReference>
<proteinExistence type="inferred from homology"/>
<evidence type="ECO:0000313" key="8">
    <source>
        <dbReference type="EMBL" id="MBU3844568.1"/>
    </source>
</evidence>
<dbReference type="Gene3D" id="3.40.50.150">
    <property type="entry name" value="Vaccinia Virus protein VP39"/>
    <property type="match status" value="1"/>
</dbReference>
<dbReference type="GO" id="GO:0009007">
    <property type="term" value="F:site-specific DNA-methyltransferase (adenine-specific) activity"/>
    <property type="evidence" value="ECO:0007669"/>
    <property type="project" value="UniProtKB-EC"/>
</dbReference>
<comment type="caution">
    <text evidence="8">The sequence shown here is derived from an EMBL/GenBank/DDBJ whole genome shotgun (WGS) entry which is preliminary data.</text>
</comment>
<sequence length="543" mass="61157">MADKITGLSADVAQANFAALARLFPSCVVEQQIEGAGDADGKTAPVQHTIDIAKLLALIGRDAHSVTGVPDTQAQYEPFGFLWAGKRQALTDAQQSIDKTLRPDVEESVNFAHTRNLYIEGDNLEGLKLLLRGYSSAIKMIYLDPPYNTGADFVYKDTFAQSQADYEREAGISDEQGQRFVVNRNSDARFHSKWCSMMYARLSIMRHLLTRDGFIFISIDDNEQAHLKLMCDEIFGENNFVAQMIWSAGRKNDSRFVSVSHEYLLVYMRDKEYVVAQDTRWRERKQGLDEIYSCYDKLKSQYGSDVQSIERDLKAWFKALPAGHPAKDHSHYDHVDDKGIFNPSNISFPGGGGPRYELLHPVTQKPVKIPSRGWFTSKERMLEFIAAGRVFFGPDETRVPTIKNYLQEKELSVPYSVFYQDGRAASKRLDKLMGGRVFENPKDERILQRLIEFSGTTDDDIILDVFSGSASTAEAVLRANAADGKQRRFILMQYPEPCPVKSVAAQRGFTNICEIGKERIRKVIAALKSELQNNCTKIVHGGG</sequence>
<dbReference type="Proteomes" id="UP000733611">
    <property type="component" value="Unassembled WGS sequence"/>
</dbReference>
<feature type="domain" description="DNA methylase N-4/N-6" evidence="7">
    <location>
        <begin position="138"/>
        <end position="480"/>
    </location>
</feature>
<evidence type="ECO:0000256" key="2">
    <source>
        <dbReference type="ARBA" id="ARBA00011900"/>
    </source>
</evidence>